<evidence type="ECO:0000256" key="7">
    <source>
        <dbReference type="ARBA" id="ARBA00022989"/>
    </source>
</evidence>
<feature type="transmembrane region" description="Helical" evidence="9">
    <location>
        <begin position="219"/>
        <end position="244"/>
    </location>
</feature>
<evidence type="ECO:0000313" key="11">
    <source>
        <dbReference type="Proteomes" id="UP000503330"/>
    </source>
</evidence>
<feature type="transmembrane region" description="Helical" evidence="9">
    <location>
        <begin position="6"/>
        <end position="31"/>
    </location>
</feature>
<evidence type="ECO:0008006" key="12">
    <source>
        <dbReference type="Google" id="ProtNLM"/>
    </source>
</evidence>
<feature type="transmembrane region" description="Helical" evidence="9">
    <location>
        <begin position="354"/>
        <end position="377"/>
    </location>
</feature>
<evidence type="ECO:0000256" key="6">
    <source>
        <dbReference type="ARBA" id="ARBA00022692"/>
    </source>
</evidence>
<dbReference type="GO" id="GO:0009401">
    <property type="term" value="P:phosphoenolpyruvate-dependent sugar phosphotransferase system"/>
    <property type="evidence" value="ECO:0007669"/>
    <property type="project" value="UniProtKB-KW"/>
</dbReference>
<keyword evidence="4" id="KW-0762">Sugar transport</keyword>
<dbReference type="GO" id="GO:0005886">
    <property type="term" value="C:plasma membrane"/>
    <property type="evidence" value="ECO:0007669"/>
    <property type="project" value="UniProtKB-SubCell"/>
</dbReference>
<keyword evidence="8 9" id="KW-0472">Membrane</keyword>
<evidence type="ECO:0000313" key="10">
    <source>
        <dbReference type="EMBL" id="QJA05071.1"/>
    </source>
</evidence>
<feature type="transmembrane region" description="Helical" evidence="9">
    <location>
        <begin position="128"/>
        <end position="161"/>
    </location>
</feature>
<dbReference type="GeneID" id="61928434"/>
<reference evidence="10 11" key="1">
    <citation type="submission" date="2020-02" db="EMBL/GenBank/DDBJ databases">
        <authorList>
            <person name="Kociolek L.K."/>
            <person name="Ozer E.A."/>
        </authorList>
    </citation>
    <scope>NUCLEOTIDE SEQUENCE [LARGE SCALE GENOMIC DNA]</scope>
    <source>
        <strain evidence="10 11">ATCC 14501</strain>
    </source>
</reference>
<protein>
    <recommendedName>
        <fullName evidence="12">PTS galactitol transporter subunit IIC</fullName>
    </recommendedName>
</protein>
<evidence type="ECO:0000256" key="3">
    <source>
        <dbReference type="ARBA" id="ARBA00022475"/>
    </source>
</evidence>
<evidence type="ECO:0000256" key="4">
    <source>
        <dbReference type="ARBA" id="ARBA00022597"/>
    </source>
</evidence>
<keyword evidence="7 9" id="KW-1133">Transmembrane helix</keyword>
<dbReference type="EMBL" id="CP048838">
    <property type="protein sequence ID" value="QJA05071.1"/>
    <property type="molecule type" value="Genomic_DNA"/>
</dbReference>
<dbReference type="InterPro" id="IPR004703">
    <property type="entry name" value="PTS_sugar-sp_permease"/>
</dbReference>
<organism evidence="10 11">
    <name type="scientific">Clostridium innocuum</name>
    <dbReference type="NCBI Taxonomy" id="1522"/>
    <lineage>
        <taxon>Bacteria</taxon>
        <taxon>Bacillati</taxon>
        <taxon>Bacillota</taxon>
        <taxon>Clostridia</taxon>
        <taxon>Eubacteriales</taxon>
        <taxon>Clostridiaceae</taxon>
        <taxon>Clostridium</taxon>
    </lineage>
</organism>
<sequence>MEIFTTIVTFITSLPTAAFTGIVMGLMCVVFRGGMKNAVRACCCFMVGIAGITLLINYCVTEMQGVAEGIASTLGITLNVIDGGYGAIPYYGYVELLFPALACIIVLDIIMIGLGWTKVLWVDIHNTWHGLFVGLIAYAITDDYVLSLIITVIVLIILLKLADFVAPRFQEFNNTPGVCCIASSATMAGLFTCIVMKVIDKIPGLNSIKFSAEDIQDRFGIFGEQIVLGAIIGLVLGLCAGFDITGILECSVTLAATLALFPKMAAFVCEGIVPVTTCIMTWMKKKFKGRRDLYIAVDPATLLGDPSVMATFVIEVPIMIVLCLLLPGVGFIPIASLAALPYIVGGVAPYARGNMVHCVICTTLYLVLISYIATWMAPAITMGIEKSGLMADTVGNGALLTCWDEGGSILAGFVRMLLQLFGIAQI</sequence>
<accession>A0AAP9SHG1</accession>
<feature type="transmembrane region" description="Helical" evidence="9">
    <location>
        <begin position="318"/>
        <end position="342"/>
    </location>
</feature>
<dbReference type="PANTHER" id="PTHR37324:SF2">
    <property type="entry name" value="PTS SYSTEM GALACTITOL-SPECIFIC EIIC COMPONENT"/>
    <property type="match status" value="1"/>
</dbReference>
<dbReference type="Proteomes" id="UP000503330">
    <property type="component" value="Chromosome"/>
</dbReference>
<dbReference type="PANTHER" id="PTHR37324">
    <property type="entry name" value="PTS SYSTEM GALACTITOL-SPECIFIC EIIC COMPONENT"/>
    <property type="match status" value="1"/>
</dbReference>
<dbReference type="Pfam" id="PF03611">
    <property type="entry name" value="EIIC-GAT"/>
    <property type="match status" value="1"/>
</dbReference>
<keyword evidence="6 9" id="KW-0812">Transmembrane</keyword>
<dbReference type="RefSeq" id="WP_002606623.1">
    <property type="nucleotide sequence ID" value="NZ_BAAACC010000014.1"/>
</dbReference>
<gene>
    <name evidence="10" type="ORF">G4D54_22815</name>
</gene>
<name>A0AAP9SHG1_CLOIN</name>
<keyword evidence="2" id="KW-0813">Transport</keyword>
<dbReference type="InterPro" id="IPR013853">
    <property type="entry name" value="EIIC-GAT"/>
</dbReference>
<keyword evidence="3" id="KW-1003">Cell membrane</keyword>
<evidence type="ECO:0000256" key="5">
    <source>
        <dbReference type="ARBA" id="ARBA00022683"/>
    </source>
</evidence>
<feature type="transmembrane region" description="Helical" evidence="9">
    <location>
        <begin position="38"/>
        <end position="58"/>
    </location>
</feature>
<evidence type="ECO:0000256" key="1">
    <source>
        <dbReference type="ARBA" id="ARBA00004651"/>
    </source>
</evidence>
<dbReference type="GO" id="GO:0015577">
    <property type="term" value="F:galactitol transmembrane transporter activity"/>
    <property type="evidence" value="ECO:0007669"/>
    <property type="project" value="InterPro"/>
</dbReference>
<evidence type="ECO:0000256" key="8">
    <source>
        <dbReference type="ARBA" id="ARBA00023136"/>
    </source>
</evidence>
<comment type="subcellular location">
    <subcellularLocation>
        <location evidence="1">Cell membrane</location>
        <topology evidence="1">Multi-pass membrane protein</topology>
    </subcellularLocation>
</comment>
<proteinExistence type="predicted"/>
<dbReference type="AlphaFoldDB" id="A0AAP9SHG1"/>
<feature type="transmembrane region" description="Helical" evidence="9">
    <location>
        <begin position="264"/>
        <end position="283"/>
    </location>
</feature>
<evidence type="ECO:0000256" key="2">
    <source>
        <dbReference type="ARBA" id="ARBA00022448"/>
    </source>
</evidence>
<evidence type="ECO:0000256" key="9">
    <source>
        <dbReference type="SAM" id="Phobius"/>
    </source>
</evidence>
<feature type="transmembrane region" description="Helical" evidence="9">
    <location>
        <begin position="96"/>
        <end position="116"/>
    </location>
</feature>
<keyword evidence="5" id="KW-0598">Phosphotransferase system</keyword>